<organism evidence="8 9">
    <name type="scientific">Morus notabilis</name>
    <dbReference type="NCBI Taxonomy" id="981085"/>
    <lineage>
        <taxon>Eukaryota</taxon>
        <taxon>Viridiplantae</taxon>
        <taxon>Streptophyta</taxon>
        <taxon>Embryophyta</taxon>
        <taxon>Tracheophyta</taxon>
        <taxon>Spermatophyta</taxon>
        <taxon>Magnoliopsida</taxon>
        <taxon>eudicotyledons</taxon>
        <taxon>Gunneridae</taxon>
        <taxon>Pentapetalae</taxon>
        <taxon>rosids</taxon>
        <taxon>fabids</taxon>
        <taxon>Rosales</taxon>
        <taxon>Moraceae</taxon>
        <taxon>Moreae</taxon>
        <taxon>Morus</taxon>
    </lineage>
</organism>
<dbReference type="InterPro" id="IPR007656">
    <property type="entry name" value="GTD-bd"/>
</dbReference>
<evidence type="ECO:0000256" key="4">
    <source>
        <dbReference type="ARBA" id="ARBA00023136"/>
    </source>
</evidence>
<protein>
    <recommendedName>
        <fullName evidence="7">GTD-binding domain-containing protein</fullName>
    </recommendedName>
</protein>
<feature type="compositionally biased region" description="Basic and acidic residues" evidence="5">
    <location>
        <begin position="412"/>
        <end position="445"/>
    </location>
</feature>
<dbReference type="Proteomes" id="UP000030645">
    <property type="component" value="Unassembled WGS sequence"/>
</dbReference>
<evidence type="ECO:0000256" key="2">
    <source>
        <dbReference type="ARBA" id="ARBA00022692"/>
    </source>
</evidence>
<evidence type="ECO:0000256" key="1">
    <source>
        <dbReference type="ARBA" id="ARBA00004370"/>
    </source>
</evidence>
<name>W9SC45_9ROSA</name>
<dbReference type="PROSITE" id="PS51775">
    <property type="entry name" value="GTD_BINDING"/>
    <property type="match status" value="1"/>
</dbReference>
<evidence type="ECO:0000259" key="7">
    <source>
        <dbReference type="PROSITE" id="PS51775"/>
    </source>
</evidence>
<dbReference type="OrthoDB" id="1933744at2759"/>
<feature type="compositionally biased region" description="Polar residues" evidence="5">
    <location>
        <begin position="370"/>
        <end position="379"/>
    </location>
</feature>
<keyword evidence="4 6" id="KW-0472">Membrane</keyword>
<evidence type="ECO:0000256" key="3">
    <source>
        <dbReference type="ARBA" id="ARBA00022989"/>
    </source>
</evidence>
<dbReference type="STRING" id="981085.W9SC45"/>
<dbReference type="AlphaFoldDB" id="W9SC45"/>
<feature type="region of interest" description="Disordered" evidence="5">
    <location>
        <begin position="351"/>
        <end position="445"/>
    </location>
</feature>
<dbReference type="GO" id="GO:0080115">
    <property type="term" value="F:myosin XI tail binding"/>
    <property type="evidence" value="ECO:0007669"/>
    <property type="project" value="UniProtKB-ARBA"/>
</dbReference>
<dbReference type="eggNOG" id="ENOG502QVIB">
    <property type="taxonomic scope" value="Eukaryota"/>
</dbReference>
<gene>
    <name evidence="8" type="ORF">L484_003047</name>
</gene>
<dbReference type="PANTHER" id="PTHR31422">
    <property type="entry name" value="BNAANNG28530D PROTEIN"/>
    <property type="match status" value="1"/>
</dbReference>
<sequence length="445" mass="50395">MAWKEIRPWTLCGLIGAFIDLSLAYFVLCSSSFFFFPSKFLSIIGLRLPCPCKGFLGYQNGNFCWHRLLIDWPIRKIHAVQLLAKSRFPFDLVWFRDVKCGNGVVELGGDGSSSSFSGSRNQNLADRESGCEYKGKRAVNFKQRSGIRRRRRANLAYGKLASVMSYGNFREMKDRYAEILGPLSRREDGPQDGITASNGNYKGEGTCHGFELSGSFGESNDAYKNSVWFENYIDDAGEKKSIVGSEFDKIRMLERALKEEKAASAALYVELEKERAAAATAADEAMAMISRLQKDKGSMETETRQYQRMIEEKFAYDEEEIEILKEILIRRERENHFLEKEIEIYRRISNTGDNQSKGNISDALDESEQRPVSSFSSSAGPEMVLDKTVAAKSHYDQDMESNADSPSSHELPYVDKESHSNGHDLIKERVLEEDHSDGSHDVDEK</sequence>
<evidence type="ECO:0000313" key="9">
    <source>
        <dbReference type="Proteomes" id="UP000030645"/>
    </source>
</evidence>
<evidence type="ECO:0000313" key="8">
    <source>
        <dbReference type="EMBL" id="EXC25123.1"/>
    </source>
</evidence>
<accession>W9SC45</accession>
<feature type="transmembrane region" description="Helical" evidence="6">
    <location>
        <begin position="12"/>
        <end position="36"/>
    </location>
</feature>
<proteinExistence type="predicted"/>
<dbReference type="PANTHER" id="PTHR31422:SF44">
    <property type="entry name" value="GTD-BINDING DOMAIN-CONTAINING PROTEIN"/>
    <property type="match status" value="1"/>
</dbReference>
<keyword evidence="2 6" id="KW-0812">Transmembrane</keyword>
<feature type="domain" description="GTD-binding" evidence="7">
    <location>
        <begin position="248"/>
        <end position="346"/>
    </location>
</feature>
<dbReference type="EMBL" id="KE346047">
    <property type="protein sequence ID" value="EXC25123.1"/>
    <property type="molecule type" value="Genomic_DNA"/>
</dbReference>
<dbReference type="GO" id="GO:0016020">
    <property type="term" value="C:membrane"/>
    <property type="evidence" value="ECO:0007669"/>
    <property type="project" value="UniProtKB-SubCell"/>
</dbReference>
<keyword evidence="9" id="KW-1185">Reference proteome</keyword>
<evidence type="ECO:0000256" key="6">
    <source>
        <dbReference type="SAM" id="Phobius"/>
    </source>
</evidence>
<comment type="subcellular location">
    <subcellularLocation>
        <location evidence="1">Membrane</location>
    </subcellularLocation>
</comment>
<evidence type="ECO:0000256" key="5">
    <source>
        <dbReference type="SAM" id="MobiDB-lite"/>
    </source>
</evidence>
<keyword evidence="3 6" id="KW-1133">Transmembrane helix</keyword>
<dbReference type="KEGG" id="mnt:21386593"/>
<dbReference type="Pfam" id="PF04576">
    <property type="entry name" value="Zein-binding"/>
    <property type="match status" value="1"/>
</dbReference>
<reference evidence="9" key="1">
    <citation type="submission" date="2013-01" db="EMBL/GenBank/DDBJ databases">
        <title>Draft Genome Sequence of a Mulberry Tree, Morus notabilis C.K. Schneid.</title>
        <authorList>
            <person name="He N."/>
            <person name="Zhao S."/>
        </authorList>
    </citation>
    <scope>NUCLEOTIDE SEQUENCE</scope>
</reference>